<keyword evidence="8 11" id="KW-0472">Membrane</keyword>
<evidence type="ECO:0000256" key="4">
    <source>
        <dbReference type="ARBA" id="ARBA00022475"/>
    </source>
</evidence>
<keyword evidence="13" id="KW-1185">Reference proteome</keyword>
<keyword evidence="4" id="KW-1003">Cell membrane</keyword>
<reference evidence="12 13" key="1">
    <citation type="submission" date="2016-10" db="EMBL/GenBank/DDBJ databases">
        <authorList>
            <person name="de Groot N.N."/>
        </authorList>
    </citation>
    <scope>NUCLEOTIDE SEQUENCE [LARGE SCALE GENOMIC DNA]</scope>
    <source>
        <strain evidence="12 13">DSM 22489</strain>
    </source>
</reference>
<evidence type="ECO:0000256" key="5">
    <source>
        <dbReference type="ARBA" id="ARBA00022692"/>
    </source>
</evidence>
<comment type="similarity">
    <text evidence="2">Belongs to the YtcA family.</text>
</comment>
<evidence type="ECO:0000256" key="6">
    <source>
        <dbReference type="ARBA" id="ARBA00022729"/>
    </source>
</evidence>
<dbReference type="Proteomes" id="UP000236728">
    <property type="component" value="Unassembled WGS sequence"/>
</dbReference>
<evidence type="ECO:0000313" key="13">
    <source>
        <dbReference type="Proteomes" id="UP000236728"/>
    </source>
</evidence>
<dbReference type="InterPro" id="IPR031381">
    <property type="entry name" value="YtcA"/>
</dbReference>
<evidence type="ECO:0000256" key="10">
    <source>
        <dbReference type="ARBA" id="ARBA00023288"/>
    </source>
</evidence>
<keyword evidence="9" id="KW-0564">Palmitate</keyword>
<sequence length="107" mass="11797">MTKFSAKCSHLGKGVTETVNRFQRPLTLLAATMCLALAGCGRAPTFDILGSFFPSWLVCIFIGIVLAALVQRLFVRLGIDSHILVPVVVYPCFALLFACVLWLSFFR</sequence>
<accession>A0A1H5UGN9</accession>
<evidence type="ECO:0000256" key="9">
    <source>
        <dbReference type="ARBA" id="ARBA00023139"/>
    </source>
</evidence>
<proteinExistence type="inferred from homology"/>
<evidence type="ECO:0000256" key="8">
    <source>
        <dbReference type="ARBA" id="ARBA00023136"/>
    </source>
</evidence>
<protein>
    <recommendedName>
        <fullName evidence="3">Uncharacterized protein YtcA</fullName>
    </recommendedName>
</protein>
<organism evidence="12 13">
    <name type="scientific">Bryocella elongata</name>
    <dbReference type="NCBI Taxonomy" id="863522"/>
    <lineage>
        <taxon>Bacteria</taxon>
        <taxon>Pseudomonadati</taxon>
        <taxon>Acidobacteriota</taxon>
        <taxon>Terriglobia</taxon>
        <taxon>Terriglobales</taxon>
        <taxon>Acidobacteriaceae</taxon>
        <taxon>Bryocella</taxon>
    </lineage>
</organism>
<keyword evidence="7 11" id="KW-1133">Transmembrane helix</keyword>
<keyword evidence="10" id="KW-0449">Lipoprotein</keyword>
<evidence type="ECO:0000256" key="1">
    <source>
        <dbReference type="ARBA" id="ARBA00004141"/>
    </source>
</evidence>
<dbReference type="EMBL" id="FNVA01000001">
    <property type="protein sequence ID" value="SEF73628.1"/>
    <property type="molecule type" value="Genomic_DNA"/>
</dbReference>
<dbReference type="AlphaFoldDB" id="A0A1H5UGN9"/>
<name>A0A1H5UGN9_9BACT</name>
<keyword evidence="5 11" id="KW-0812">Transmembrane</keyword>
<evidence type="ECO:0000313" key="12">
    <source>
        <dbReference type="EMBL" id="SEF73628.1"/>
    </source>
</evidence>
<dbReference type="Pfam" id="PF17090">
    <property type="entry name" value="Ytca"/>
    <property type="match status" value="1"/>
</dbReference>
<dbReference type="GO" id="GO:0016020">
    <property type="term" value="C:membrane"/>
    <property type="evidence" value="ECO:0007669"/>
    <property type="project" value="UniProtKB-SubCell"/>
</dbReference>
<feature type="transmembrane region" description="Helical" evidence="11">
    <location>
        <begin position="52"/>
        <end position="71"/>
    </location>
</feature>
<evidence type="ECO:0000256" key="11">
    <source>
        <dbReference type="SAM" id="Phobius"/>
    </source>
</evidence>
<evidence type="ECO:0000256" key="3">
    <source>
        <dbReference type="ARBA" id="ARBA00021237"/>
    </source>
</evidence>
<gene>
    <name evidence="12" type="ORF">SAMN05421819_0997</name>
</gene>
<feature type="transmembrane region" description="Helical" evidence="11">
    <location>
        <begin position="83"/>
        <end position="105"/>
    </location>
</feature>
<comment type="subcellular location">
    <subcellularLocation>
        <location evidence="1">Membrane</location>
        <topology evidence="1">Multi-pass membrane protein</topology>
    </subcellularLocation>
</comment>
<keyword evidence="6" id="KW-0732">Signal</keyword>
<evidence type="ECO:0000256" key="2">
    <source>
        <dbReference type="ARBA" id="ARBA00008208"/>
    </source>
</evidence>
<evidence type="ECO:0000256" key="7">
    <source>
        <dbReference type="ARBA" id="ARBA00022989"/>
    </source>
</evidence>